<dbReference type="SUPFAM" id="SSF56672">
    <property type="entry name" value="DNA/RNA polymerases"/>
    <property type="match status" value="1"/>
</dbReference>
<dbReference type="EMBL" id="CACRXK020018034">
    <property type="protein sequence ID" value="CAB4031993.1"/>
    <property type="molecule type" value="Genomic_DNA"/>
</dbReference>
<dbReference type="InterPro" id="IPR043502">
    <property type="entry name" value="DNA/RNA_pol_sf"/>
</dbReference>
<dbReference type="GO" id="GO:0003824">
    <property type="term" value="F:catalytic activity"/>
    <property type="evidence" value="ECO:0007669"/>
    <property type="project" value="InterPro"/>
</dbReference>
<accession>A0A6S7KVW2</accession>
<dbReference type="InterPro" id="IPR036691">
    <property type="entry name" value="Endo/exonu/phosph_ase_sf"/>
</dbReference>
<dbReference type="SUPFAM" id="SSF56219">
    <property type="entry name" value="DNase I-like"/>
    <property type="match status" value="1"/>
</dbReference>
<dbReference type="Proteomes" id="UP001152795">
    <property type="component" value="Unassembled WGS sequence"/>
</dbReference>
<dbReference type="Pfam" id="PF00078">
    <property type="entry name" value="RVT_1"/>
    <property type="match status" value="1"/>
</dbReference>
<comment type="caution">
    <text evidence="1">The sequence shown here is derived from an EMBL/GenBank/DDBJ whole genome shotgun (WGS) entry which is preliminary data.</text>
</comment>
<dbReference type="AlphaFoldDB" id="A0A6S7KVW2"/>
<gene>
    <name evidence="1" type="ORF">PACLA_8A007501</name>
</gene>
<organism evidence="1 2">
    <name type="scientific">Paramuricea clavata</name>
    <name type="common">Red gorgonian</name>
    <name type="synonym">Violescent sea-whip</name>
    <dbReference type="NCBI Taxonomy" id="317549"/>
    <lineage>
        <taxon>Eukaryota</taxon>
        <taxon>Metazoa</taxon>
        <taxon>Cnidaria</taxon>
        <taxon>Anthozoa</taxon>
        <taxon>Octocorallia</taxon>
        <taxon>Malacalcyonacea</taxon>
        <taxon>Plexauridae</taxon>
        <taxon>Paramuricea</taxon>
    </lineage>
</organism>
<protein>
    <submittedName>
        <fullName evidence="1">Uncharacterized protein</fullName>
    </submittedName>
</protein>
<evidence type="ECO:0000313" key="1">
    <source>
        <dbReference type="EMBL" id="CAB4031993.1"/>
    </source>
</evidence>
<dbReference type="CDD" id="cd01650">
    <property type="entry name" value="RT_nLTR_like"/>
    <property type="match status" value="1"/>
</dbReference>
<keyword evidence="2" id="KW-1185">Reference proteome</keyword>
<dbReference type="OrthoDB" id="6073759at2759"/>
<dbReference type="InterPro" id="IPR000477">
    <property type="entry name" value="RT_dom"/>
</dbReference>
<dbReference type="Gene3D" id="3.60.10.10">
    <property type="entry name" value="Endonuclease/exonuclease/phosphatase"/>
    <property type="match status" value="1"/>
</dbReference>
<dbReference type="PROSITE" id="PS50878">
    <property type="entry name" value="RT_POL"/>
    <property type="match status" value="1"/>
</dbReference>
<sequence length="962" mass="108975">MENNNSISILTLNIQGLRALSNRSTLFSWLNCVKADVICLQETHSTSVDEFINWIRYESDHGNNLQRYSVVSSPGSARSSGVAILYKPSLKLEYSFCDDEGRLVVAHLSDVASESSVFQDVNIYGPNRKQLGEAFFTSILPQMDPSLHTIFCGDFNTVVDSDMDRLGCNPSSYWSYNWQQSLALLTSDLDLVDAWRICHPTAHEYTWRRPNGLQASCLDMFWLSSCLMEHVQQVDILPFFRSDHCYVYLRLTIPSMPKRGPGTWKFNSSLLKDVNYVTQITTFWNDWKQEKDSFPSLAVWWDAGKKRIKHITRSYCSKRARACRLRCRSLEHTLIHLERRRSNGEDVDAWITEARSNLELEHLSIADGARIRAREQWAEAGETSSSYFLHQEKSKAVKKLFTGIKNAQGVVVRSVSAIIRVWCIFYVQLFTAAVLVPSNQDFFINSLVHSLSPAAANLCDDIVTEAECLKALSKMNSNKSPGVDGLSYKFYSSFWSVLGADLVDVYNDCFSTGCLSFSQRTGLITLLYKKGDKLDTKNWRPISLLCTDYKILAKVLTNRLLLVLPTIGDLEQACGVPGRFSSENVRVLKDIIDYANCSNIGAAIISLDQEKAFDRVDWNFMLRVLEQMNFGSSFRSWVKLLYSNIFSSVIVNDYISDLFPVTRGVRQGCPLSPLLYVLVTETIASAIRKDPAIDGFLLPNGLCPKVFQYADDTSILVRSDASLRALFSLFERYERASGAKLNVKKSHGLLIGSWKDRTDLPVPLNWSNVSITVLGCRIGNEVSVDWDSLIGKFQDQLCLWQGRHLSFRGRALIANVLGLSLFWYHATVFDVPTLVISRINKLLFPFVWGKKREWMARASVTQPLAAGGLGVVDVSRKVTSLRSIWLRRFLTVTNPHPWSSFFDYHVSLVFNDQDVLQLLARDTIPAYRVRKLPPFYASLVRAWIDVKGTKVGPLWVVPRPPT</sequence>
<reference evidence="1" key="1">
    <citation type="submission" date="2020-04" db="EMBL/GenBank/DDBJ databases">
        <authorList>
            <person name="Alioto T."/>
            <person name="Alioto T."/>
            <person name="Gomez Garrido J."/>
        </authorList>
    </citation>
    <scope>NUCLEOTIDE SEQUENCE</scope>
    <source>
        <strain evidence="1">A484AB</strain>
    </source>
</reference>
<name>A0A6S7KVW2_PARCT</name>
<dbReference type="PANTHER" id="PTHR19446">
    <property type="entry name" value="REVERSE TRANSCRIPTASES"/>
    <property type="match status" value="1"/>
</dbReference>
<dbReference type="Pfam" id="PF03372">
    <property type="entry name" value="Exo_endo_phos"/>
    <property type="match status" value="1"/>
</dbReference>
<evidence type="ECO:0000313" key="2">
    <source>
        <dbReference type="Proteomes" id="UP001152795"/>
    </source>
</evidence>
<dbReference type="CDD" id="cd09076">
    <property type="entry name" value="L1-EN"/>
    <property type="match status" value="1"/>
</dbReference>
<dbReference type="InterPro" id="IPR005135">
    <property type="entry name" value="Endo/exonuclease/phosphatase"/>
</dbReference>
<proteinExistence type="predicted"/>